<comment type="caution">
    <text evidence="6">The sequence shown here is derived from an EMBL/GenBank/DDBJ whole genome shotgun (WGS) entry which is preliminary data.</text>
</comment>
<dbReference type="InterPro" id="IPR005950">
    <property type="entry name" value="ModA"/>
</dbReference>
<dbReference type="SUPFAM" id="SSF53850">
    <property type="entry name" value="Periplasmic binding protein-like II"/>
    <property type="match status" value="1"/>
</dbReference>
<evidence type="ECO:0000256" key="2">
    <source>
        <dbReference type="ARBA" id="ARBA00022723"/>
    </source>
</evidence>
<keyword evidence="4" id="KW-0500">Molybdenum</keyword>
<dbReference type="InterPro" id="IPR044084">
    <property type="entry name" value="AvModA-like_subst-bd"/>
</dbReference>
<evidence type="ECO:0000256" key="3">
    <source>
        <dbReference type="ARBA" id="ARBA00022729"/>
    </source>
</evidence>
<gene>
    <name evidence="6" type="ORF">C8D98_0693</name>
</gene>
<evidence type="ECO:0000256" key="4">
    <source>
        <dbReference type="PIRSR" id="PIRSR004846-1"/>
    </source>
</evidence>
<dbReference type="OrthoDB" id="9785015at2"/>
<name>A0A4R1KFT7_9BACT</name>
<dbReference type="Proteomes" id="UP000294614">
    <property type="component" value="Unassembled WGS sequence"/>
</dbReference>
<dbReference type="CDD" id="cd13539">
    <property type="entry name" value="PBP2_AvModA"/>
    <property type="match status" value="1"/>
</dbReference>
<dbReference type="Pfam" id="PF13531">
    <property type="entry name" value="SBP_bac_11"/>
    <property type="match status" value="1"/>
</dbReference>
<proteinExistence type="inferred from homology"/>
<dbReference type="InterPro" id="IPR050682">
    <property type="entry name" value="ModA/WtpA"/>
</dbReference>
<keyword evidence="2 4" id="KW-0479">Metal-binding</keyword>
<feature type="binding site" evidence="4">
    <location>
        <position position="56"/>
    </location>
    <ligand>
        <name>molybdate</name>
        <dbReference type="ChEBI" id="CHEBI:36264"/>
    </ligand>
</feature>
<keyword evidence="7" id="KW-1185">Reference proteome</keyword>
<evidence type="ECO:0000256" key="1">
    <source>
        <dbReference type="ARBA" id="ARBA00009175"/>
    </source>
</evidence>
<evidence type="ECO:0000256" key="5">
    <source>
        <dbReference type="SAM" id="SignalP"/>
    </source>
</evidence>
<dbReference type="RefSeq" id="WP_132872039.1">
    <property type="nucleotide sequence ID" value="NZ_SMGG01000003.1"/>
</dbReference>
<dbReference type="PANTHER" id="PTHR30632">
    <property type="entry name" value="MOLYBDATE-BINDING PERIPLASMIC PROTEIN"/>
    <property type="match status" value="1"/>
</dbReference>
<reference evidence="6 7" key="1">
    <citation type="submission" date="2019-03" db="EMBL/GenBank/DDBJ databases">
        <title>Genomic Encyclopedia of Type Strains, Phase IV (KMG-IV): sequencing the most valuable type-strain genomes for metagenomic binning, comparative biology and taxonomic classification.</title>
        <authorList>
            <person name="Goeker M."/>
        </authorList>
    </citation>
    <scope>NUCLEOTIDE SEQUENCE [LARGE SCALE GENOMIC DNA]</scope>
    <source>
        <strain evidence="6 7">DSM 24984</strain>
    </source>
</reference>
<accession>A0A4R1KFT7</accession>
<dbReference type="EMBL" id="SMGG01000003">
    <property type="protein sequence ID" value="TCK62179.1"/>
    <property type="molecule type" value="Genomic_DNA"/>
</dbReference>
<feature type="signal peptide" evidence="5">
    <location>
        <begin position="1"/>
        <end position="19"/>
    </location>
</feature>
<protein>
    <submittedName>
        <fullName evidence="6">Molybdate transport system substrate-binding protein</fullName>
    </submittedName>
</protein>
<sequence>MKKLLILALALAISTTAFAKELTISAAANLQFALEEVAKAYKADTGTDVKATYGASGKLVAQIINGAKFDIFLAADMSFAQKAYEAGLTTDKPVMYAEGLLVLWSKKYNIKSIADLKDPKYVKIAIANPATAPYGRAAVEAMKASGVYDAVAPRIVQGESISTMDTYIQTGVAEAAFAAKSHLASGKVQDAGSWFDVDKKLYAPIEQGGVILKAGDVAEAQKFMNYLTKSKGAAIMKKYGYEK</sequence>
<comment type="similarity">
    <text evidence="1">Belongs to the bacterial solute-binding protein ModA family.</text>
</comment>
<dbReference type="GO" id="GO:0015689">
    <property type="term" value="P:molybdate ion transport"/>
    <property type="evidence" value="ECO:0007669"/>
    <property type="project" value="InterPro"/>
</dbReference>
<feature type="binding site" evidence="4">
    <location>
        <position position="161"/>
    </location>
    <ligand>
        <name>molybdate</name>
        <dbReference type="ChEBI" id="CHEBI:36264"/>
    </ligand>
</feature>
<dbReference type="PIRSF" id="PIRSF004846">
    <property type="entry name" value="ModA"/>
    <property type="match status" value="1"/>
</dbReference>
<feature type="chain" id="PRO_5020808671" evidence="5">
    <location>
        <begin position="20"/>
        <end position="243"/>
    </location>
</feature>
<dbReference type="GO" id="GO:0030973">
    <property type="term" value="F:molybdate ion binding"/>
    <property type="evidence" value="ECO:0007669"/>
    <property type="project" value="InterPro"/>
</dbReference>
<keyword evidence="3 5" id="KW-0732">Signal</keyword>
<evidence type="ECO:0000313" key="7">
    <source>
        <dbReference type="Proteomes" id="UP000294614"/>
    </source>
</evidence>
<evidence type="ECO:0000313" key="6">
    <source>
        <dbReference type="EMBL" id="TCK62179.1"/>
    </source>
</evidence>
<dbReference type="PANTHER" id="PTHR30632:SF14">
    <property type="entry name" value="TUNGSTATE_MOLYBDATE_CHROMATE-BINDING PROTEIN MODA"/>
    <property type="match status" value="1"/>
</dbReference>
<organism evidence="6 7">
    <name type="scientific">Seleniivibrio woodruffii</name>
    <dbReference type="NCBI Taxonomy" id="1078050"/>
    <lineage>
        <taxon>Bacteria</taxon>
        <taxon>Pseudomonadati</taxon>
        <taxon>Deferribacterota</taxon>
        <taxon>Deferribacteres</taxon>
        <taxon>Deferribacterales</taxon>
        <taxon>Geovibrionaceae</taxon>
        <taxon>Seleniivibrio</taxon>
    </lineage>
</organism>
<dbReference type="AlphaFoldDB" id="A0A4R1KFT7"/>
<dbReference type="NCBIfam" id="TIGR01256">
    <property type="entry name" value="modA"/>
    <property type="match status" value="1"/>
</dbReference>
<dbReference type="GO" id="GO:0046872">
    <property type="term" value="F:metal ion binding"/>
    <property type="evidence" value="ECO:0007669"/>
    <property type="project" value="UniProtKB-KW"/>
</dbReference>
<dbReference type="Gene3D" id="3.40.190.10">
    <property type="entry name" value="Periplasmic binding protein-like II"/>
    <property type="match status" value="2"/>
</dbReference>